<sequence>MITWQKSFNNLILTSLLVVTPIHLNTYIRAQSLQSSQNSSIKILTKEELFFGLSKPGGGTVSEEQWQQFLNRVITPRFQEGLTVMDGYGQYLNSSGSLNREKTKLVILIYENNHKRNQMVEEAIASYKRAFHQESVLRVTSSVKVSF</sequence>
<evidence type="ECO:0000313" key="1">
    <source>
        <dbReference type="EMBL" id="RUR74495.1"/>
    </source>
</evidence>
<dbReference type="STRING" id="211165.GCA_000317285_05430"/>
<dbReference type="RefSeq" id="WP_016878326.1">
    <property type="nucleotide sequence ID" value="NZ_AJLN01000120.1"/>
</dbReference>
<dbReference type="InterPro" id="IPR021957">
    <property type="entry name" value="DUF3574"/>
</dbReference>
<evidence type="ECO:0000313" key="2">
    <source>
        <dbReference type="Proteomes" id="UP000268857"/>
    </source>
</evidence>
<dbReference type="Pfam" id="PF12098">
    <property type="entry name" value="DUF3574"/>
    <property type="match status" value="1"/>
</dbReference>
<dbReference type="EMBL" id="RSCJ01000029">
    <property type="protein sequence ID" value="RUR74495.1"/>
    <property type="molecule type" value="Genomic_DNA"/>
</dbReference>
<accession>A0A3S1FB67</accession>
<reference evidence="1 2" key="1">
    <citation type="journal article" date="2019" name="Genome Biol. Evol.">
        <title>Day and night: Metabolic profiles and evolutionary relationships of six axenic non-marine cyanobacteria.</title>
        <authorList>
            <person name="Will S.E."/>
            <person name="Henke P."/>
            <person name="Boedeker C."/>
            <person name="Huang S."/>
            <person name="Brinkmann H."/>
            <person name="Rohde M."/>
            <person name="Jarek M."/>
            <person name="Friedl T."/>
            <person name="Seufert S."/>
            <person name="Schumacher M."/>
            <person name="Overmann J."/>
            <person name="Neumann-Schaal M."/>
            <person name="Petersen J."/>
        </authorList>
    </citation>
    <scope>NUCLEOTIDE SEQUENCE [LARGE SCALE GENOMIC DNA]</scope>
    <source>
        <strain evidence="1 2">PCC 6912</strain>
    </source>
</reference>
<keyword evidence="2" id="KW-1185">Reference proteome</keyword>
<proteinExistence type="predicted"/>
<dbReference type="AlphaFoldDB" id="A0A3S1FB67"/>
<organism evidence="1 2">
    <name type="scientific">Chlorogloeopsis fritschii PCC 6912</name>
    <dbReference type="NCBI Taxonomy" id="211165"/>
    <lineage>
        <taxon>Bacteria</taxon>
        <taxon>Bacillati</taxon>
        <taxon>Cyanobacteriota</taxon>
        <taxon>Cyanophyceae</taxon>
        <taxon>Nostocales</taxon>
        <taxon>Chlorogloeopsidaceae</taxon>
        <taxon>Chlorogloeopsis</taxon>
    </lineage>
</organism>
<evidence type="ECO:0008006" key="3">
    <source>
        <dbReference type="Google" id="ProtNLM"/>
    </source>
</evidence>
<dbReference type="OrthoDB" id="794286at2"/>
<gene>
    <name evidence="1" type="ORF">PCC6912_52700</name>
</gene>
<protein>
    <recommendedName>
        <fullName evidence="3">Lipoprotein</fullName>
    </recommendedName>
</protein>
<dbReference type="Proteomes" id="UP000268857">
    <property type="component" value="Unassembled WGS sequence"/>
</dbReference>
<comment type="caution">
    <text evidence="1">The sequence shown here is derived from an EMBL/GenBank/DDBJ whole genome shotgun (WGS) entry which is preliminary data.</text>
</comment>
<name>A0A3S1FB67_CHLFR</name>